<organism evidence="2 3">
    <name type="scientific">Eschrichtius robustus</name>
    <name type="common">California gray whale</name>
    <name type="synonym">Eschrichtius gibbosus</name>
    <dbReference type="NCBI Taxonomy" id="9764"/>
    <lineage>
        <taxon>Eukaryota</taxon>
        <taxon>Metazoa</taxon>
        <taxon>Chordata</taxon>
        <taxon>Craniata</taxon>
        <taxon>Vertebrata</taxon>
        <taxon>Euteleostomi</taxon>
        <taxon>Mammalia</taxon>
        <taxon>Eutheria</taxon>
        <taxon>Laurasiatheria</taxon>
        <taxon>Artiodactyla</taxon>
        <taxon>Whippomorpha</taxon>
        <taxon>Cetacea</taxon>
        <taxon>Mysticeti</taxon>
        <taxon>Eschrichtiidae</taxon>
        <taxon>Eschrichtius</taxon>
    </lineage>
</organism>
<feature type="region of interest" description="Disordered" evidence="1">
    <location>
        <begin position="322"/>
        <end position="343"/>
    </location>
</feature>
<sequence>MPDTRSVQSLRIRRHHRDDARTHGRWVGRATQTCSALRCCQVNCRRGEPACGVVAEATDRRQQQRRRDRKAAGFPGLELQLRRWRTKARCSEQGLLFVVVRGLLIAKQVRDRGVTRSKAEKARPPTVPVPQVDIVPGRLTEAEWMALTALEEGEEVVGDILADLLARVMDSAFKVYLTQQCIPFTISQAREAMLQITEWRFLARDEGESAVAKDPTWREDEEPLSCTTDAWAQGSVPVLHALTSVGLEETFQGEDQENVDQIPLGRSWMDTGSQERWERPPELRVTPGRLPTPVLFQETGPRGPLEKLDDQARGHLFAVGSLNASSQPSGEMAPAGRPHPSLELPSAQLSLEDLYYSPPQPHAAGDRPELKEEKVPRIPSVVLVSGPSAGGPTALSPAGGFQPQQPGRADARPSALHYRMGRKAAMARLDPARLPRHWVRPLAEVLVPDSEARPLEAYHGRQRGEKTEAPAGPQASSPSVRVSPLGLPSPGFGSKLPFPSPGLRFVVTHPARPDVARSPSPRLWPGAKWPSGWEGQAELLGELWAGRTRVPLQGLDPGDGESQDPHKWLHPVARVLEATSQVMWKPVLLPEALKLAPGVSMWNPTTQVLLSSAEPQKEDKEGSTSPPSTQAPRSPSTSSGRPGFSAMSLWSLLSTPVWGPGSVLLILVLLLRLSVQVWHKLYLWDLQCCSTDLTGKIAVVTGANSGIGKVVSQELARRGARVILACRSRVRGQRALAEIQAASKSNRLLLGEVDLSSMDSIRSFAQWLLQEYPEIHLLVNNAAVCGFPTTLTPEGLDLTFATNYIGPFLLTNLLQGALQRAGSARVVNVSSFRQAHGYIDEEHLIGAGRPLTFNQNYDCSKLLLASFTGKLAQRLQGTGVTVNSVDPGVVYTKIMRHFSWPYHFLFWLLSFFFKDSKQGAIPVLYLCLAKELDGISGKHFNCSCVITLPPEAARDCHVAQSLWNTSVRLTNLDKVD</sequence>
<dbReference type="InterPro" id="IPR002347">
    <property type="entry name" value="SDR_fam"/>
</dbReference>
<dbReference type="Pfam" id="PF00106">
    <property type="entry name" value="adh_short"/>
    <property type="match status" value="1"/>
</dbReference>
<feature type="region of interest" description="Disordered" evidence="1">
    <location>
        <begin position="272"/>
        <end position="295"/>
    </location>
</feature>
<dbReference type="SUPFAM" id="SSF51735">
    <property type="entry name" value="NAD(P)-binding Rossmann-fold domains"/>
    <property type="match status" value="1"/>
</dbReference>
<dbReference type="AlphaFoldDB" id="A0AB34I2L8"/>
<dbReference type="PRINTS" id="PR00081">
    <property type="entry name" value="GDHRDH"/>
</dbReference>
<feature type="compositionally biased region" description="Basic and acidic residues" evidence="1">
    <location>
        <begin position="459"/>
        <end position="468"/>
    </location>
</feature>
<dbReference type="PANTHER" id="PTHR34438">
    <property type="entry name" value="SI:DKEY-97L20.6"/>
    <property type="match status" value="1"/>
</dbReference>
<proteinExistence type="predicted"/>
<evidence type="ECO:0000313" key="2">
    <source>
        <dbReference type="EMBL" id="KAJ8797653.1"/>
    </source>
</evidence>
<feature type="region of interest" description="Disordered" evidence="1">
    <location>
        <begin position="612"/>
        <end position="641"/>
    </location>
</feature>
<keyword evidence="3" id="KW-1185">Reference proteome</keyword>
<dbReference type="Proteomes" id="UP001159641">
    <property type="component" value="Unassembled WGS sequence"/>
</dbReference>
<evidence type="ECO:0000313" key="3">
    <source>
        <dbReference type="Proteomes" id="UP001159641"/>
    </source>
</evidence>
<dbReference type="Gene3D" id="3.40.50.720">
    <property type="entry name" value="NAD(P)-binding Rossmann-like Domain"/>
    <property type="match status" value="1"/>
</dbReference>
<evidence type="ECO:0000256" key="1">
    <source>
        <dbReference type="SAM" id="MobiDB-lite"/>
    </source>
</evidence>
<accession>A0AB34I2L8</accession>
<evidence type="ECO:0008006" key="4">
    <source>
        <dbReference type="Google" id="ProtNLM"/>
    </source>
</evidence>
<dbReference type="Pfam" id="PF15479">
    <property type="entry name" value="DUF4639"/>
    <property type="match status" value="2"/>
</dbReference>
<feature type="region of interest" description="Disordered" evidence="1">
    <location>
        <begin position="355"/>
        <end position="374"/>
    </location>
</feature>
<dbReference type="InterPro" id="IPR028042">
    <property type="entry name" value="DUF4639"/>
</dbReference>
<feature type="region of interest" description="Disordered" evidence="1">
    <location>
        <begin position="387"/>
        <end position="412"/>
    </location>
</feature>
<name>A0AB34I2L8_ESCRO</name>
<feature type="compositionally biased region" description="Basic and acidic residues" evidence="1">
    <location>
        <begin position="273"/>
        <end position="282"/>
    </location>
</feature>
<dbReference type="EMBL" id="JAIQCJ010000173">
    <property type="protein sequence ID" value="KAJ8797653.1"/>
    <property type="molecule type" value="Genomic_DNA"/>
</dbReference>
<dbReference type="InterPro" id="IPR036291">
    <property type="entry name" value="NAD(P)-bd_dom_sf"/>
</dbReference>
<dbReference type="CDD" id="cd05327">
    <property type="entry name" value="retinol-DH_like_SDR_c_like"/>
    <property type="match status" value="1"/>
</dbReference>
<feature type="region of interest" description="Disordered" evidence="1">
    <location>
        <begin position="459"/>
        <end position="488"/>
    </location>
</feature>
<protein>
    <recommendedName>
        <fullName evidence="4">Retinol dehydrogenase 12</fullName>
    </recommendedName>
</protein>
<dbReference type="PANTHER" id="PTHR34438:SF1">
    <property type="entry name" value="CHROMOSOME 2 OPEN READING FRAME 81"/>
    <property type="match status" value="1"/>
</dbReference>
<comment type="caution">
    <text evidence="2">The sequence shown here is derived from an EMBL/GenBank/DDBJ whole genome shotgun (WGS) entry which is preliminary data.</text>
</comment>
<gene>
    <name evidence="2" type="ORF">J1605_017191</name>
</gene>
<feature type="compositionally biased region" description="Basic and acidic residues" evidence="1">
    <location>
        <begin position="364"/>
        <end position="374"/>
    </location>
</feature>
<reference evidence="2 3" key="1">
    <citation type="submission" date="2022-11" db="EMBL/GenBank/DDBJ databases">
        <title>Whole genome sequence of Eschrichtius robustus ER-17-0199.</title>
        <authorList>
            <person name="Bruniche-Olsen A."/>
            <person name="Black A.N."/>
            <person name="Fields C.J."/>
            <person name="Walden K."/>
            <person name="Dewoody J.A."/>
        </authorList>
    </citation>
    <scope>NUCLEOTIDE SEQUENCE [LARGE SCALE GENOMIC DNA]</scope>
    <source>
        <strain evidence="2">ER-17-0199</strain>
        <tissue evidence="2">Blubber</tissue>
    </source>
</reference>
<feature type="compositionally biased region" description="Low complexity" evidence="1">
    <location>
        <begin position="632"/>
        <end position="641"/>
    </location>
</feature>